<dbReference type="InterPro" id="IPR002048">
    <property type="entry name" value="EF_hand_dom"/>
</dbReference>
<feature type="chain" id="PRO_5033873568" description="EF-hand domain-containing protein" evidence="2">
    <location>
        <begin position="27"/>
        <end position="402"/>
    </location>
</feature>
<evidence type="ECO:0000259" key="3">
    <source>
        <dbReference type="PROSITE" id="PS50222"/>
    </source>
</evidence>
<feature type="domain" description="EF-hand" evidence="3">
    <location>
        <begin position="140"/>
        <end position="167"/>
    </location>
</feature>
<organism evidence="5 6">
    <name type="scientific">Phytophthora fragariae</name>
    <dbReference type="NCBI Taxonomy" id="53985"/>
    <lineage>
        <taxon>Eukaryota</taxon>
        <taxon>Sar</taxon>
        <taxon>Stramenopiles</taxon>
        <taxon>Oomycota</taxon>
        <taxon>Peronosporomycetes</taxon>
        <taxon>Peronosporales</taxon>
        <taxon>Peronosporaceae</taxon>
        <taxon>Phytophthora</taxon>
    </lineage>
</organism>
<dbReference type="InterPro" id="IPR011992">
    <property type="entry name" value="EF-hand-dom_pair"/>
</dbReference>
<keyword evidence="6" id="KW-1185">Reference proteome</keyword>
<dbReference type="InterPro" id="IPR018247">
    <property type="entry name" value="EF_Hand_1_Ca_BS"/>
</dbReference>
<feature type="signal peptide" evidence="2">
    <location>
        <begin position="1"/>
        <end position="26"/>
    </location>
</feature>
<evidence type="ECO:0000256" key="1">
    <source>
        <dbReference type="ARBA" id="ARBA00022837"/>
    </source>
</evidence>
<evidence type="ECO:0000313" key="5">
    <source>
        <dbReference type="EMBL" id="KAE9186789.1"/>
    </source>
</evidence>
<keyword evidence="2" id="KW-0732">Signal</keyword>
<sequence length="402" mass="46217">MNGYFCHGVVGVVVVVCSGQISMAAAAVKKLSRYSCNNCGGADLYLYCWKGCRHVQNIKTFYTETKSIQQELEMLRVTIYEQEIRFREYVLQLKEKQESLEFLVEQIRRLPSYYPPQLSEDLASMPSGLPSWSTVAAKMVWQQFDGDHDGKLSTEELRQLKDHLRASHENIDDILPDYPENPLTAQHLLQLYDSGEGSKLSDDLRSLGILCGSSEELAQVLSTSDTAICRIAMESRQLQKERDTFLKEVDESRRAKTRLREVFAASKQTLEDQARDLLRLQQKEAHNQLQLRLADDKAAADATILSKAKRELSAAKHALLDLRALVDDQISEKEKWQQYCWEMEERLHEASNASYVKERDLWRANDAKKEESRKNMLLYIEAQKGKRHFEHRAEPNNNSPSN</sequence>
<evidence type="ECO:0000313" key="6">
    <source>
        <dbReference type="Proteomes" id="UP000433483"/>
    </source>
</evidence>
<accession>A0A6A3WP86</accession>
<dbReference type="SUPFAM" id="SSF47473">
    <property type="entry name" value="EF-hand"/>
    <property type="match status" value="1"/>
</dbReference>
<dbReference type="EMBL" id="QXGB01001702">
    <property type="protein sequence ID" value="KAE9186789.1"/>
    <property type="molecule type" value="Genomic_DNA"/>
</dbReference>
<dbReference type="AlphaFoldDB" id="A0A6A3WP86"/>
<name>A0A6A3WP86_9STRA</name>
<gene>
    <name evidence="5" type="ORF">PF005_g20710</name>
    <name evidence="4" type="ORF">PF006_g10462</name>
</gene>
<proteinExistence type="predicted"/>
<protein>
    <recommendedName>
        <fullName evidence="3">EF-hand domain-containing protein</fullName>
    </recommendedName>
</protein>
<comment type="caution">
    <text evidence="5">The sequence shown here is derived from an EMBL/GenBank/DDBJ whole genome shotgun (WGS) entry which is preliminary data.</text>
</comment>
<evidence type="ECO:0000313" key="4">
    <source>
        <dbReference type="EMBL" id="KAE9144611.1"/>
    </source>
</evidence>
<dbReference type="EMBL" id="QXGA01000528">
    <property type="protein sequence ID" value="KAE9144611.1"/>
    <property type="molecule type" value="Genomic_DNA"/>
</dbReference>
<dbReference type="Proteomes" id="UP000433483">
    <property type="component" value="Unassembled WGS sequence"/>
</dbReference>
<dbReference type="PROSITE" id="PS00018">
    <property type="entry name" value="EF_HAND_1"/>
    <property type="match status" value="1"/>
</dbReference>
<reference evidence="6 7" key="1">
    <citation type="submission" date="2018-08" db="EMBL/GenBank/DDBJ databases">
        <title>Genomic investigation of the strawberry pathogen Phytophthora fragariae indicates pathogenicity is determined by transcriptional variation in three key races.</title>
        <authorList>
            <person name="Adams T.M."/>
            <person name="Armitage A.D."/>
            <person name="Sobczyk M.K."/>
            <person name="Bates H.J."/>
            <person name="Dunwell J.M."/>
            <person name="Nellist C.F."/>
            <person name="Harrison R.J."/>
        </authorList>
    </citation>
    <scope>NUCLEOTIDE SEQUENCE [LARGE SCALE GENOMIC DNA]</scope>
    <source>
        <strain evidence="5 6">NOV-27</strain>
        <strain evidence="4 7">NOV-5</strain>
    </source>
</reference>
<dbReference type="PROSITE" id="PS50222">
    <property type="entry name" value="EF_HAND_2"/>
    <property type="match status" value="1"/>
</dbReference>
<evidence type="ECO:0000313" key="7">
    <source>
        <dbReference type="Proteomes" id="UP000440732"/>
    </source>
</evidence>
<dbReference type="GO" id="GO:0005509">
    <property type="term" value="F:calcium ion binding"/>
    <property type="evidence" value="ECO:0007669"/>
    <property type="project" value="InterPro"/>
</dbReference>
<evidence type="ECO:0000256" key="2">
    <source>
        <dbReference type="SAM" id="SignalP"/>
    </source>
</evidence>
<dbReference type="OrthoDB" id="72341at2759"/>
<dbReference type="Proteomes" id="UP000440732">
    <property type="component" value="Unassembled WGS sequence"/>
</dbReference>
<keyword evidence="1" id="KW-0106">Calcium</keyword>